<proteinExistence type="predicted"/>
<dbReference type="InterPro" id="IPR003599">
    <property type="entry name" value="Ig_sub"/>
</dbReference>
<comment type="caution">
    <text evidence="3">The sequence shown here is derived from an EMBL/GenBank/DDBJ whole genome shotgun (WGS) entry which is preliminary data.</text>
</comment>
<reference evidence="3" key="1">
    <citation type="submission" date="2021-02" db="EMBL/GenBank/DDBJ databases">
        <authorList>
            <person name="Nowell W R."/>
        </authorList>
    </citation>
    <scope>NUCLEOTIDE SEQUENCE</scope>
</reference>
<evidence type="ECO:0000313" key="4">
    <source>
        <dbReference type="Proteomes" id="UP000663881"/>
    </source>
</evidence>
<protein>
    <recommendedName>
        <fullName evidence="2">Ig-like domain-containing protein</fullName>
    </recommendedName>
</protein>
<dbReference type="InterPro" id="IPR003598">
    <property type="entry name" value="Ig_sub2"/>
</dbReference>
<dbReference type="EMBL" id="CAJOAY010014628">
    <property type="protein sequence ID" value="CAF4280798.1"/>
    <property type="molecule type" value="Genomic_DNA"/>
</dbReference>
<dbReference type="InterPro" id="IPR013783">
    <property type="entry name" value="Ig-like_fold"/>
</dbReference>
<dbReference type="SMART" id="SM00409">
    <property type="entry name" value="IG"/>
    <property type="match status" value="1"/>
</dbReference>
<dbReference type="InterPro" id="IPR036179">
    <property type="entry name" value="Ig-like_dom_sf"/>
</dbReference>
<dbReference type="AlphaFoldDB" id="A0A820GLV6"/>
<dbReference type="InterPro" id="IPR007110">
    <property type="entry name" value="Ig-like_dom"/>
</dbReference>
<feature type="non-terminal residue" evidence="3">
    <location>
        <position position="1"/>
    </location>
</feature>
<dbReference type="Pfam" id="PF07679">
    <property type="entry name" value="I-set"/>
    <property type="match status" value="1"/>
</dbReference>
<evidence type="ECO:0000313" key="3">
    <source>
        <dbReference type="EMBL" id="CAF4280798.1"/>
    </source>
</evidence>
<evidence type="ECO:0000259" key="2">
    <source>
        <dbReference type="PROSITE" id="PS50835"/>
    </source>
</evidence>
<evidence type="ECO:0000256" key="1">
    <source>
        <dbReference type="ARBA" id="ARBA00023319"/>
    </source>
</evidence>
<dbReference type="PANTHER" id="PTHR47633">
    <property type="entry name" value="IMMUNOGLOBULIN"/>
    <property type="match status" value="1"/>
</dbReference>
<sequence>MAAPVFADKPKEVTANDGDKVQVECKVTGTPAPEITWFLNKKEIKPSADYVQEYDGKIAKLIIPDGYVDDSGDWMCEAWNEAGEATQTVRVTIK</sequence>
<gene>
    <name evidence="3" type="ORF">OKA104_LOCUS45177</name>
</gene>
<organism evidence="3 4">
    <name type="scientific">Adineta steineri</name>
    <dbReference type="NCBI Taxonomy" id="433720"/>
    <lineage>
        <taxon>Eukaryota</taxon>
        <taxon>Metazoa</taxon>
        <taxon>Spiralia</taxon>
        <taxon>Gnathifera</taxon>
        <taxon>Rotifera</taxon>
        <taxon>Eurotatoria</taxon>
        <taxon>Bdelloidea</taxon>
        <taxon>Adinetida</taxon>
        <taxon>Adinetidae</taxon>
        <taxon>Adineta</taxon>
    </lineage>
</organism>
<name>A0A820GLV6_9BILA</name>
<accession>A0A820GLV6</accession>
<keyword evidence="1" id="KW-0393">Immunoglobulin domain</keyword>
<dbReference type="Proteomes" id="UP000663881">
    <property type="component" value="Unassembled WGS sequence"/>
</dbReference>
<dbReference type="FunFam" id="2.60.40.10:FF:000107">
    <property type="entry name" value="Myosin, light chain kinase a"/>
    <property type="match status" value="1"/>
</dbReference>
<dbReference type="PANTHER" id="PTHR47633:SF4">
    <property type="entry name" value="MYOPALLADIN ISOFORM X1"/>
    <property type="match status" value="1"/>
</dbReference>
<feature type="domain" description="Ig-like" evidence="2">
    <location>
        <begin position="4"/>
        <end position="92"/>
    </location>
</feature>
<dbReference type="InterPro" id="IPR013098">
    <property type="entry name" value="Ig_I-set"/>
</dbReference>
<dbReference type="Gene3D" id="2.60.40.10">
    <property type="entry name" value="Immunoglobulins"/>
    <property type="match status" value="1"/>
</dbReference>
<dbReference type="SMART" id="SM00408">
    <property type="entry name" value="IGc2"/>
    <property type="match status" value="1"/>
</dbReference>
<dbReference type="PROSITE" id="PS50835">
    <property type="entry name" value="IG_LIKE"/>
    <property type="match status" value="1"/>
</dbReference>
<dbReference type="SUPFAM" id="SSF48726">
    <property type="entry name" value="Immunoglobulin"/>
    <property type="match status" value="1"/>
</dbReference>